<dbReference type="EMBL" id="BMTL01000007">
    <property type="protein sequence ID" value="GGR81669.1"/>
    <property type="molecule type" value="Genomic_DNA"/>
</dbReference>
<evidence type="ECO:0000256" key="1">
    <source>
        <dbReference type="SAM" id="MobiDB-lite"/>
    </source>
</evidence>
<feature type="compositionally biased region" description="Basic and acidic residues" evidence="1">
    <location>
        <begin position="50"/>
        <end position="61"/>
    </location>
</feature>
<keyword evidence="3" id="KW-1185">Reference proteome</keyword>
<reference evidence="2" key="1">
    <citation type="journal article" date="2014" name="Int. J. Syst. Evol. Microbiol.">
        <title>Complete genome sequence of Corynebacterium casei LMG S-19264T (=DSM 44701T), isolated from a smear-ripened cheese.</title>
        <authorList>
            <consortium name="US DOE Joint Genome Institute (JGI-PGF)"/>
            <person name="Walter F."/>
            <person name="Albersmeier A."/>
            <person name="Kalinowski J."/>
            <person name="Ruckert C."/>
        </authorList>
    </citation>
    <scope>NUCLEOTIDE SEQUENCE</scope>
    <source>
        <strain evidence="2">JCM 4386</strain>
    </source>
</reference>
<protein>
    <submittedName>
        <fullName evidence="2">Uncharacterized protein</fullName>
    </submittedName>
</protein>
<dbReference type="AlphaFoldDB" id="A0A918FTD5"/>
<dbReference type="Proteomes" id="UP000606194">
    <property type="component" value="Unassembled WGS sequence"/>
</dbReference>
<organism evidence="2 3">
    <name type="scientific">Streptomyces humidus</name>
    <dbReference type="NCBI Taxonomy" id="52259"/>
    <lineage>
        <taxon>Bacteria</taxon>
        <taxon>Bacillati</taxon>
        <taxon>Actinomycetota</taxon>
        <taxon>Actinomycetes</taxon>
        <taxon>Kitasatosporales</taxon>
        <taxon>Streptomycetaceae</taxon>
        <taxon>Streptomyces</taxon>
    </lineage>
</organism>
<name>A0A918FTD5_9ACTN</name>
<reference evidence="2" key="2">
    <citation type="submission" date="2020-09" db="EMBL/GenBank/DDBJ databases">
        <authorList>
            <person name="Sun Q."/>
            <person name="Ohkuma M."/>
        </authorList>
    </citation>
    <scope>NUCLEOTIDE SEQUENCE</scope>
    <source>
        <strain evidence="2">JCM 4386</strain>
    </source>
</reference>
<evidence type="ECO:0000313" key="2">
    <source>
        <dbReference type="EMBL" id="GGR81669.1"/>
    </source>
</evidence>
<feature type="region of interest" description="Disordered" evidence="1">
    <location>
        <begin position="43"/>
        <end position="77"/>
    </location>
</feature>
<comment type="caution">
    <text evidence="2">The sequence shown here is derived from an EMBL/GenBank/DDBJ whole genome shotgun (WGS) entry which is preliminary data.</text>
</comment>
<proteinExistence type="predicted"/>
<evidence type="ECO:0000313" key="3">
    <source>
        <dbReference type="Proteomes" id="UP000606194"/>
    </source>
</evidence>
<sequence length="144" mass="15805">MQRVSQGVASTRPALFDGALPHQGLQIPVSGRRGKVRGLGYRRQGMFTRPETDQRSEDRHGACHGSARAVRRGGNGMQQRELPLAVVEDLRVSHNADSIQWSILPGQDPAHQALNFPVLEFQERALPVYRAAGTGMATRGRVQS</sequence>
<gene>
    <name evidence="2" type="ORF">GCM10010269_21080</name>
</gene>
<accession>A0A918FTD5</accession>